<dbReference type="Pfam" id="PF02666">
    <property type="entry name" value="PS_Dcarbxylase"/>
    <property type="match status" value="1"/>
</dbReference>
<reference evidence="14" key="1">
    <citation type="submission" date="2018-05" db="EMBL/GenBank/DDBJ databases">
        <authorList>
            <person name="Lanie J.A."/>
            <person name="Ng W.-L."/>
            <person name="Kazmierczak K.M."/>
            <person name="Andrzejewski T.M."/>
            <person name="Davidsen T.M."/>
            <person name="Wayne K.J."/>
            <person name="Tettelin H."/>
            <person name="Glass J.I."/>
            <person name="Rusch D."/>
            <person name="Podicherti R."/>
            <person name="Tsui H.-C.T."/>
            <person name="Winkler M.E."/>
        </authorList>
    </citation>
    <scope>NUCLEOTIDE SEQUENCE</scope>
</reference>
<dbReference type="InterPro" id="IPR033178">
    <property type="entry name" value="PSD_type1_pro"/>
</dbReference>
<proteinExistence type="inferred from homology"/>
<evidence type="ECO:0000256" key="1">
    <source>
        <dbReference type="ARBA" id="ARBA00001928"/>
    </source>
</evidence>
<dbReference type="HAMAP" id="MF_00662">
    <property type="entry name" value="PS_decarb_PSD_B_type1"/>
    <property type="match status" value="1"/>
</dbReference>
<evidence type="ECO:0000256" key="9">
    <source>
        <dbReference type="ARBA" id="ARBA00023209"/>
    </source>
</evidence>
<accession>A0A381P6T4</accession>
<keyword evidence="9" id="KW-0594">Phospholipid biosynthesis</keyword>
<comment type="pathway">
    <text evidence="13">Phospholipid metabolism; phosphatidylethanolamine biosynthesis.</text>
</comment>
<evidence type="ECO:0000256" key="12">
    <source>
        <dbReference type="ARBA" id="ARBA00023317"/>
    </source>
</evidence>
<evidence type="ECO:0000256" key="4">
    <source>
        <dbReference type="ARBA" id="ARBA00022475"/>
    </source>
</evidence>
<protein>
    <recommendedName>
        <fullName evidence="3">phosphatidylserine decarboxylase</fullName>
        <ecNumber evidence="3">4.1.1.65</ecNumber>
    </recommendedName>
</protein>
<dbReference type="AlphaFoldDB" id="A0A381P6T4"/>
<evidence type="ECO:0000313" key="14">
    <source>
        <dbReference type="EMBL" id="SUZ62661.1"/>
    </source>
</evidence>
<dbReference type="GO" id="GO:0006646">
    <property type="term" value="P:phosphatidylethanolamine biosynthetic process"/>
    <property type="evidence" value="ECO:0007669"/>
    <property type="project" value="UniProtKB-UniPathway"/>
</dbReference>
<organism evidence="14">
    <name type="scientific">marine metagenome</name>
    <dbReference type="NCBI Taxonomy" id="408172"/>
    <lineage>
        <taxon>unclassified sequences</taxon>
        <taxon>metagenomes</taxon>
        <taxon>ecological metagenomes</taxon>
    </lineage>
</organism>
<evidence type="ECO:0000256" key="10">
    <source>
        <dbReference type="ARBA" id="ARBA00023239"/>
    </source>
</evidence>
<keyword evidence="6" id="KW-0210">Decarboxylase</keyword>
<dbReference type="PANTHER" id="PTHR10067:SF6">
    <property type="entry name" value="PHOSPHATIDYLSERINE DECARBOXYLASE PROENZYME, MITOCHONDRIAL"/>
    <property type="match status" value="1"/>
</dbReference>
<keyword evidence="7" id="KW-0443">Lipid metabolism</keyword>
<evidence type="ECO:0000256" key="6">
    <source>
        <dbReference type="ARBA" id="ARBA00022793"/>
    </source>
</evidence>
<evidence type="ECO:0000256" key="8">
    <source>
        <dbReference type="ARBA" id="ARBA00023136"/>
    </source>
</evidence>
<evidence type="ECO:0000256" key="5">
    <source>
        <dbReference type="ARBA" id="ARBA00022516"/>
    </source>
</evidence>
<name>A0A381P6T4_9ZZZZ</name>
<keyword evidence="10" id="KW-0456">Lyase</keyword>
<evidence type="ECO:0000256" key="7">
    <source>
        <dbReference type="ARBA" id="ARBA00023098"/>
    </source>
</evidence>
<dbReference type="UniPathway" id="UPA00558"/>
<comment type="cofactor">
    <cofactor evidence="1">
        <name>pyruvate</name>
        <dbReference type="ChEBI" id="CHEBI:15361"/>
    </cofactor>
</comment>
<keyword evidence="5" id="KW-0444">Lipid biosynthesis</keyword>
<keyword evidence="4" id="KW-1003">Cell membrane</keyword>
<keyword evidence="8" id="KW-0472">Membrane</keyword>
<dbReference type="InterPro" id="IPR003817">
    <property type="entry name" value="PS_Dcarbxylase"/>
</dbReference>
<dbReference type="EC" id="4.1.1.65" evidence="3"/>
<dbReference type="EMBL" id="UINC01000885">
    <property type="protein sequence ID" value="SUZ62661.1"/>
    <property type="molecule type" value="Genomic_DNA"/>
</dbReference>
<gene>
    <name evidence="14" type="ORF">METZ01_LOCUS15515</name>
</gene>
<dbReference type="InterPro" id="IPR033177">
    <property type="entry name" value="PSD-B"/>
</dbReference>
<keyword evidence="11" id="KW-1208">Phospholipid metabolism</keyword>
<dbReference type="NCBIfam" id="TIGR00163">
    <property type="entry name" value="PS_decarb"/>
    <property type="match status" value="1"/>
</dbReference>
<dbReference type="PANTHER" id="PTHR10067">
    <property type="entry name" value="PHOSPHATIDYLSERINE DECARBOXYLASE"/>
    <property type="match status" value="1"/>
</dbReference>
<sequence>MWILPRNLFSRLCGFVADIRMPRFLLTPFIRIFSRLYGVELTEASQQVSEFRTFNEFFTRQLLPDSRPLDPDPDAVLSPVDGFIGEYGRINDGRLIQAKGLDYRLADLLLDSKRDNLYDSGEFITIYLAPQNYHRIHSMVDGEVREFSYIPGDLWTVSPLGVHHVPNLFARNERLTTYIQTNKGECALIKVGATVVGRIRVSYDDQISNRLGALAKHHDLKTPYRLERGEEVAMFELGSTVICLFPPGQVELNELELGQKIRLGNSIGRFKPNSSE</sequence>
<evidence type="ECO:0000256" key="3">
    <source>
        <dbReference type="ARBA" id="ARBA00012243"/>
    </source>
</evidence>
<evidence type="ECO:0000256" key="13">
    <source>
        <dbReference type="ARBA" id="ARBA00024326"/>
    </source>
</evidence>
<evidence type="ECO:0000256" key="2">
    <source>
        <dbReference type="ARBA" id="ARBA00005189"/>
    </source>
</evidence>
<keyword evidence="12" id="KW-0670">Pyruvate</keyword>
<dbReference type="GO" id="GO:0004609">
    <property type="term" value="F:phosphatidylserine decarboxylase activity"/>
    <property type="evidence" value="ECO:0007669"/>
    <property type="project" value="UniProtKB-EC"/>
</dbReference>
<evidence type="ECO:0000256" key="11">
    <source>
        <dbReference type="ARBA" id="ARBA00023264"/>
    </source>
</evidence>
<comment type="pathway">
    <text evidence="2">Lipid metabolism.</text>
</comment>